<organism evidence="1 2">
    <name type="scientific">Metabacillus fastidiosus</name>
    <dbReference type="NCBI Taxonomy" id="1458"/>
    <lineage>
        <taxon>Bacteria</taxon>
        <taxon>Bacillati</taxon>
        <taxon>Bacillota</taxon>
        <taxon>Bacilli</taxon>
        <taxon>Bacillales</taxon>
        <taxon>Bacillaceae</taxon>
        <taxon>Metabacillus</taxon>
    </lineage>
</organism>
<keyword evidence="2" id="KW-1185">Reference proteome</keyword>
<evidence type="ECO:0000313" key="2">
    <source>
        <dbReference type="Proteomes" id="UP001342826"/>
    </source>
</evidence>
<name>A0ABU6NWD0_9BACI</name>
<dbReference type="Proteomes" id="UP001342826">
    <property type="component" value="Unassembled WGS sequence"/>
</dbReference>
<dbReference type="EMBL" id="JARTFS010000006">
    <property type="protein sequence ID" value="MED4401419.1"/>
    <property type="molecule type" value="Genomic_DNA"/>
</dbReference>
<dbReference type="RefSeq" id="WP_328015211.1">
    <property type="nucleotide sequence ID" value="NZ_JARTFS010000006.1"/>
</dbReference>
<evidence type="ECO:0000313" key="1">
    <source>
        <dbReference type="EMBL" id="MED4401419.1"/>
    </source>
</evidence>
<comment type="caution">
    <text evidence="1">The sequence shown here is derived from an EMBL/GenBank/DDBJ whole genome shotgun (WGS) entry which is preliminary data.</text>
</comment>
<reference evidence="1 2" key="1">
    <citation type="submission" date="2023-03" db="EMBL/GenBank/DDBJ databases">
        <title>Bacillus Genome Sequencing.</title>
        <authorList>
            <person name="Dunlap C."/>
        </authorList>
    </citation>
    <scope>NUCLEOTIDE SEQUENCE [LARGE SCALE GENOMIC DNA]</scope>
    <source>
        <strain evidence="1 2">NRS-1717</strain>
    </source>
</reference>
<sequence length="401" mass="46490">MKYWKTILIGLVIIITIGAFYIQAAMANDTELSFRIETINGNEEEIENVTLNIAYKNGDIHRWLDISKDGTTDTMNQSFIETLINANTYGTSIFQKFIKEHRNFMRGKELNPTYYFEDEERLIYTNISNDERVIQGIPLTLKIHILDKKTNKQSSFKINTPVQASYNGMNVNDVYAEDGKIKIFVTGFLTNGGEELRIYTVDENKKELEHDSIIAKEEPEEGMISSIRIFNDSEIIQTENYYLYMVEKYKDQRGDHVSAEPEQISSQVYLYSNITNQVEEWTVPVELKPYIDMMVIHENDIFIPVPSDTGLELNRYNIEKEQWESPENFSFTNPASEEDEPFFQLKNGKLYIVNHVSDGHSIFIGDLRTGESLYEGKIIGENNENLGPNFELYINQLYKNL</sequence>
<protein>
    <submittedName>
        <fullName evidence="1">Uncharacterized protein</fullName>
    </submittedName>
</protein>
<gene>
    <name evidence="1" type="ORF">P9271_08855</name>
</gene>
<proteinExistence type="predicted"/>
<accession>A0ABU6NWD0</accession>